<reference evidence="2" key="1">
    <citation type="journal article" date="2019" name="Int. J. Syst. Evol. Microbiol.">
        <title>The Global Catalogue of Microorganisms (GCM) 10K type strain sequencing project: providing services to taxonomists for standard genome sequencing and annotation.</title>
        <authorList>
            <consortium name="The Broad Institute Genomics Platform"/>
            <consortium name="The Broad Institute Genome Sequencing Center for Infectious Disease"/>
            <person name="Wu L."/>
            <person name="Ma J."/>
        </authorList>
    </citation>
    <scope>NUCLEOTIDE SEQUENCE [LARGE SCALE GENOMIC DNA]</scope>
    <source>
        <strain evidence="2">CGMCC 4.7106</strain>
    </source>
</reference>
<proteinExistence type="predicted"/>
<dbReference type="PANTHER" id="PTHR37816:SF3">
    <property type="entry name" value="MODULATES DNA TOPOLOGY"/>
    <property type="match status" value="1"/>
</dbReference>
<dbReference type="InterPro" id="IPR052922">
    <property type="entry name" value="Cytidylate_Kinase-2"/>
</dbReference>
<dbReference type="EMBL" id="JBHSNW010000040">
    <property type="protein sequence ID" value="MFC5821827.1"/>
    <property type="molecule type" value="Genomic_DNA"/>
</dbReference>
<name>A0ABW1C994_9ACTN</name>
<protein>
    <recommendedName>
        <fullName evidence="3">Topology modulation protein</fullName>
    </recommendedName>
</protein>
<dbReference type="InterPro" id="IPR027417">
    <property type="entry name" value="P-loop_NTPase"/>
</dbReference>
<dbReference type="SUPFAM" id="SSF52540">
    <property type="entry name" value="P-loop containing nucleoside triphosphate hydrolases"/>
    <property type="match status" value="1"/>
</dbReference>
<accession>A0ABW1C994</accession>
<comment type="caution">
    <text evidence="1">The sequence shown here is derived from an EMBL/GenBank/DDBJ whole genome shotgun (WGS) entry which is preliminary data.</text>
</comment>
<evidence type="ECO:0000313" key="1">
    <source>
        <dbReference type="EMBL" id="MFC5821827.1"/>
    </source>
</evidence>
<gene>
    <name evidence="1" type="ORF">ACFPUY_42665</name>
</gene>
<evidence type="ECO:0008006" key="3">
    <source>
        <dbReference type="Google" id="ProtNLM"/>
    </source>
</evidence>
<sequence>MQMNRVAIVGSGGSGKSYVAREFGCLLDAPVTHLDAVYYDDAWNPLPPEKFEAAQRELVALPRWVIDGNYNSSLHIRLQACGVYNRIHWGVITYVATYRRRMRPKCWPRSTRSPQASRWCS</sequence>
<keyword evidence="2" id="KW-1185">Reference proteome</keyword>
<dbReference type="PANTHER" id="PTHR37816">
    <property type="entry name" value="YALI0E33011P"/>
    <property type="match status" value="1"/>
</dbReference>
<evidence type="ECO:0000313" key="2">
    <source>
        <dbReference type="Proteomes" id="UP001596096"/>
    </source>
</evidence>
<organism evidence="1 2">
    <name type="scientific">Nonomuraea harbinensis</name>
    <dbReference type="NCBI Taxonomy" id="1286938"/>
    <lineage>
        <taxon>Bacteria</taxon>
        <taxon>Bacillati</taxon>
        <taxon>Actinomycetota</taxon>
        <taxon>Actinomycetes</taxon>
        <taxon>Streptosporangiales</taxon>
        <taxon>Streptosporangiaceae</taxon>
        <taxon>Nonomuraea</taxon>
    </lineage>
</organism>
<dbReference type="RefSeq" id="WP_246641102.1">
    <property type="nucleotide sequence ID" value="NZ_JAHKRN010000057.1"/>
</dbReference>
<dbReference type="Proteomes" id="UP001596096">
    <property type="component" value="Unassembled WGS sequence"/>
</dbReference>